<organism evidence="8 9">
    <name type="scientific">Paenibacillus contaminans</name>
    <dbReference type="NCBI Taxonomy" id="450362"/>
    <lineage>
        <taxon>Bacteria</taxon>
        <taxon>Bacillati</taxon>
        <taxon>Bacillota</taxon>
        <taxon>Bacilli</taxon>
        <taxon>Bacillales</taxon>
        <taxon>Paenibacillaceae</taxon>
        <taxon>Paenibacillus</taxon>
    </lineage>
</organism>
<evidence type="ECO:0000259" key="7">
    <source>
        <dbReference type="PROSITE" id="PS50110"/>
    </source>
</evidence>
<evidence type="ECO:0000256" key="5">
    <source>
        <dbReference type="ARBA" id="ARBA00023163"/>
    </source>
</evidence>
<dbReference type="SUPFAM" id="SSF52172">
    <property type="entry name" value="CheY-like"/>
    <property type="match status" value="1"/>
</dbReference>
<dbReference type="PROSITE" id="PS50110">
    <property type="entry name" value="RESPONSE_REGULATORY"/>
    <property type="match status" value="1"/>
</dbReference>
<dbReference type="PANTHER" id="PTHR45566">
    <property type="entry name" value="HTH-TYPE TRANSCRIPTIONAL REGULATOR YHJB-RELATED"/>
    <property type="match status" value="1"/>
</dbReference>
<dbReference type="PANTHER" id="PTHR45566:SF2">
    <property type="entry name" value="NARL SUBFAMILY"/>
    <property type="match status" value="1"/>
</dbReference>
<comment type="caution">
    <text evidence="8">The sequence shown here is derived from an EMBL/GenBank/DDBJ whole genome shotgun (WGS) entry which is preliminary data.</text>
</comment>
<dbReference type="GO" id="GO:0006355">
    <property type="term" value="P:regulation of DNA-templated transcription"/>
    <property type="evidence" value="ECO:0007669"/>
    <property type="project" value="InterPro"/>
</dbReference>
<evidence type="ECO:0000256" key="1">
    <source>
        <dbReference type="ARBA" id="ARBA00022553"/>
    </source>
</evidence>
<dbReference type="Gene3D" id="3.40.50.2300">
    <property type="match status" value="1"/>
</dbReference>
<evidence type="ECO:0000313" key="9">
    <source>
        <dbReference type="Proteomes" id="UP000250369"/>
    </source>
</evidence>
<keyword evidence="3" id="KW-0805">Transcription regulation</keyword>
<dbReference type="InterPro" id="IPR001789">
    <property type="entry name" value="Sig_transdc_resp-reg_receiver"/>
</dbReference>
<dbReference type="GO" id="GO:0000160">
    <property type="term" value="P:phosphorelay signal transduction system"/>
    <property type="evidence" value="ECO:0007669"/>
    <property type="project" value="UniProtKB-KW"/>
</dbReference>
<dbReference type="Pfam" id="PF00196">
    <property type="entry name" value="GerE"/>
    <property type="match status" value="1"/>
</dbReference>
<sequence>MKKNHPTWQRTALLYCSLNVSERMVAAMERIRVMLVEDDPFWKQQLSEDLQLESDIEFVCVADTKEAAVKAAQELEIDVILMDINLTGNNLDGLQAAEMVNRLHTQCKVIMLTSMTEKEIILKSFQVGAVNYITKSSYKDIIMAIRDAHTERASIHADAAELLRTEIQLMSLTPMEREVFELRKEGLSKTQISDKLTKSVNTIKSQLRSMKNKLVFFKED</sequence>
<name>A0A329MGV0_9BACL</name>
<dbReference type="InterPro" id="IPR000792">
    <property type="entry name" value="Tscrpt_reg_LuxR_C"/>
</dbReference>
<dbReference type="InterPro" id="IPR011006">
    <property type="entry name" value="CheY-like_superfamily"/>
</dbReference>
<evidence type="ECO:0000313" key="8">
    <source>
        <dbReference type="EMBL" id="RAV19125.1"/>
    </source>
</evidence>
<dbReference type="InterPro" id="IPR016032">
    <property type="entry name" value="Sig_transdc_resp-reg_C-effctor"/>
</dbReference>
<gene>
    <name evidence="8" type="ORF">DQG23_21535</name>
</gene>
<accession>A0A329MGV0</accession>
<dbReference type="Gene3D" id="1.10.10.10">
    <property type="entry name" value="Winged helix-like DNA-binding domain superfamily/Winged helix DNA-binding domain"/>
    <property type="match status" value="1"/>
</dbReference>
<keyword evidence="9" id="KW-1185">Reference proteome</keyword>
<evidence type="ECO:0000256" key="3">
    <source>
        <dbReference type="ARBA" id="ARBA00023015"/>
    </source>
</evidence>
<dbReference type="InterPro" id="IPR058245">
    <property type="entry name" value="NreC/VraR/RcsB-like_REC"/>
</dbReference>
<protein>
    <submittedName>
        <fullName evidence="8">DNA-binding response regulator</fullName>
    </submittedName>
</protein>
<keyword evidence="2" id="KW-0902">Two-component regulatory system</keyword>
<dbReference type="EMBL" id="QMFB01000013">
    <property type="protein sequence ID" value="RAV19125.1"/>
    <property type="molecule type" value="Genomic_DNA"/>
</dbReference>
<dbReference type="Pfam" id="PF00072">
    <property type="entry name" value="Response_reg"/>
    <property type="match status" value="1"/>
</dbReference>
<dbReference type="Proteomes" id="UP000250369">
    <property type="component" value="Unassembled WGS sequence"/>
</dbReference>
<keyword evidence="5" id="KW-0804">Transcription</keyword>
<dbReference type="SMART" id="SM00448">
    <property type="entry name" value="REC"/>
    <property type="match status" value="1"/>
</dbReference>
<dbReference type="CDD" id="cd17535">
    <property type="entry name" value="REC_NarL-like"/>
    <property type="match status" value="1"/>
</dbReference>
<evidence type="ECO:0000256" key="2">
    <source>
        <dbReference type="ARBA" id="ARBA00023012"/>
    </source>
</evidence>
<dbReference type="InterPro" id="IPR051015">
    <property type="entry name" value="EvgA-like"/>
</dbReference>
<dbReference type="GO" id="GO:0003677">
    <property type="term" value="F:DNA binding"/>
    <property type="evidence" value="ECO:0007669"/>
    <property type="project" value="UniProtKB-KW"/>
</dbReference>
<reference evidence="8 9" key="1">
    <citation type="journal article" date="2009" name="Int. J. Syst. Evol. Microbiol.">
        <title>Paenibacillus contaminans sp. nov., isolated from a contaminated laboratory plate.</title>
        <authorList>
            <person name="Chou J.H."/>
            <person name="Lee J.H."/>
            <person name="Lin M.C."/>
            <person name="Chang P.S."/>
            <person name="Arun A.B."/>
            <person name="Young C.C."/>
            <person name="Chen W.M."/>
        </authorList>
    </citation>
    <scope>NUCLEOTIDE SEQUENCE [LARGE SCALE GENOMIC DNA]</scope>
    <source>
        <strain evidence="8 9">CKOBP-6</strain>
    </source>
</reference>
<dbReference type="PRINTS" id="PR00038">
    <property type="entry name" value="HTHLUXR"/>
</dbReference>
<evidence type="ECO:0000256" key="4">
    <source>
        <dbReference type="ARBA" id="ARBA00023125"/>
    </source>
</evidence>
<feature type="modified residue" description="4-aspartylphosphate" evidence="6">
    <location>
        <position position="83"/>
    </location>
</feature>
<dbReference type="SMART" id="SM00421">
    <property type="entry name" value="HTH_LUXR"/>
    <property type="match status" value="1"/>
</dbReference>
<keyword evidence="4 8" id="KW-0238">DNA-binding</keyword>
<dbReference type="InterPro" id="IPR036388">
    <property type="entry name" value="WH-like_DNA-bd_sf"/>
</dbReference>
<proteinExistence type="predicted"/>
<dbReference type="AlphaFoldDB" id="A0A329MGV0"/>
<feature type="domain" description="Response regulatory" evidence="7">
    <location>
        <begin position="32"/>
        <end position="150"/>
    </location>
</feature>
<evidence type="ECO:0000256" key="6">
    <source>
        <dbReference type="PROSITE-ProRule" id="PRU00169"/>
    </source>
</evidence>
<dbReference type="SUPFAM" id="SSF46894">
    <property type="entry name" value="C-terminal effector domain of the bipartite response regulators"/>
    <property type="match status" value="1"/>
</dbReference>
<keyword evidence="1 6" id="KW-0597">Phosphoprotein</keyword>